<dbReference type="GO" id="GO:0042073">
    <property type="term" value="P:intraciliary transport"/>
    <property type="evidence" value="ECO:0007669"/>
    <property type="project" value="InterPro"/>
</dbReference>
<organism evidence="1 2">
    <name type="scientific">Diaphorina citri</name>
    <name type="common">Asian citrus psyllid</name>
    <dbReference type="NCBI Taxonomy" id="121845"/>
    <lineage>
        <taxon>Eukaryota</taxon>
        <taxon>Metazoa</taxon>
        <taxon>Ecdysozoa</taxon>
        <taxon>Arthropoda</taxon>
        <taxon>Hexapoda</taxon>
        <taxon>Insecta</taxon>
        <taxon>Pterygota</taxon>
        <taxon>Neoptera</taxon>
        <taxon>Paraneoptera</taxon>
        <taxon>Hemiptera</taxon>
        <taxon>Sternorrhyncha</taxon>
        <taxon>Psylloidea</taxon>
        <taxon>Psyllidae</taxon>
        <taxon>Diaphorininae</taxon>
        <taxon>Diaphorina</taxon>
    </lineage>
</organism>
<accession>A0A3Q0J6X2</accession>
<dbReference type="AlphaFoldDB" id="A0A3Q0J6X2"/>
<evidence type="ECO:0000313" key="1">
    <source>
        <dbReference type="Proteomes" id="UP000079169"/>
    </source>
</evidence>
<gene>
    <name evidence="2" type="primary">LOC113469163</name>
</gene>
<dbReference type="Proteomes" id="UP000079169">
    <property type="component" value="Unplaced"/>
</dbReference>
<dbReference type="GO" id="GO:0060271">
    <property type="term" value="P:cilium assembly"/>
    <property type="evidence" value="ECO:0007669"/>
    <property type="project" value="InterPro"/>
</dbReference>
<evidence type="ECO:0000313" key="2">
    <source>
        <dbReference type="RefSeq" id="XP_026682460.1"/>
    </source>
</evidence>
<dbReference type="GO" id="GO:0015631">
    <property type="term" value="F:tubulin binding"/>
    <property type="evidence" value="ECO:0007669"/>
    <property type="project" value="InterPro"/>
</dbReference>
<dbReference type="KEGG" id="dci:113469163"/>
<dbReference type="STRING" id="121845.A0A3Q0J6X2"/>
<dbReference type="InterPro" id="IPR029600">
    <property type="entry name" value="IFT81"/>
</dbReference>
<proteinExistence type="predicted"/>
<dbReference type="GO" id="GO:0030992">
    <property type="term" value="C:intraciliary transport particle B"/>
    <property type="evidence" value="ECO:0007669"/>
    <property type="project" value="InterPro"/>
</dbReference>
<dbReference type="GO" id="GO:0036064">
    <property type="term" value="C:ciliary basal body"/>
    <property type="evidence" value="ECO:0007669"/>
    <property type="project" value="TreeGrafter"/>
</dbReference>
<dbReference type="PANTHER" id="PTHR15614">
    <property type="entry name" value="INTRAFLAGELLAR TRANSPORT PROTEIN 81 HOMOLOG"/>
    <property type="match status" value="1"/>
</dbReference>
<reference evidence="2" key="1">
    <citation type="submission" date="2025-08" db="UniProtKB">
        <authorList>
            <consortium name="RefSeq"/>
        </authorList>
    </citation>
    <scope>IDENTIFICATION</scope>
</reference>
<dbReference type="PANTHER" id="PTHR15614:SF2">
    <property type="entry name" value="INTRAFLAGELLAR TRANSPORT PROTEIN 81 HOMOLOG"/>
    <property type="match status" value="1"/>
</dbReference>
<keyword evidence="1" id="KW-1185">Reference proteome</keyword>
<dbReference type="PaxDb" id="121845-A0A3Q0J6X2"/>
<sequence length="136" mass="15895">MSKLEEEIQVTDFIVKDKLSRDLVVLKRQHEICNNVANDSYINKATLETLNSKINLVRTQVNALLEKQKHSQNNSNDKLAPFRQQAAIIVRKKDSLLENYRNAMNRYNVLQTQVEVGLHTCQNQYIQSLNFEFFIQ</sequence>
<dbReference type="GeneID" id="113469163"/>
<name>A0A3Q0J6X2_DIACI</name>
<dbReference type="RefSeq" id="XP_026682460.1">
    <property type="nucleotide sequence ID" value="XM_026826659.1"/>
</dbReference>
<protein>
    <submittedName>
        <fullName evidence="2">Uncharacterized protein LOC113469163</fullName>
    </submittedName>
</protein>